<feature type="domain" description="Secretion system C-terminal sorting" evidence="2">
    <location>
        <begin position="434"/>
        <end position="498"/>
    </location>
</feature>
<dbReference type="AlphaFoldDB" id="A0A9X1FQR9"/>
<protein>
    <submittedName>
        <fullName evidence="3">T9SS type A sorting domain-containing protein</fullName>
    </submittedName>
</protein>
<dbReference type="RefSeq" id="WP_219053344.1">
    <property type="nucleotide sequence ID" value="NZ_JAHWDP010000005.1"/>
</dbReference>
<dbReference type="InterPro" id="IPR026444">
    <property type="entry name" value="Secre_tail"/>
</dbReference>
<evidence type="ECO:0000256" key="1">
    <source>
        <dbReference type="ARBA" id="ARBA00022729"/>
    </source>
</evidence>
<dbReference type="NCBIfam" id="TIGR04183">
    <property type="entry name" value="Por_Secre_tail"/>
    <property type="match status" value="1"/>
</dbReference>
<reference evidence="3" key="1">
    <citation type="submission" date="2021-07" db="EMBL/GenBank/DDBJ databases">
        <title>Aureisphaera sp. CAU 1614 isolated from sea sediment.</title>
        <authorList>
            <person name="Kim W."/>
        </authorList>
    </citation>
    <scope>NUCLEOTIDE SEQUENCE</scope>
    <source>
        <strain evidence="3">CAU 1614</strain>
    </source>
</reference>
<keyword evidence="1" id="KW-0732">Signal</keyword>
<comment type="caution">
    <text evidence="3">The sequence shown here is derived from an EMBL/GenBank/DDBJ whole genome shotgun (WGS) entry which is preliminary data.</text>
</comment>
<dbReference type="EMBL" id="JAHWDP010000005">
    <property type="protein sequence ID" value="MBW2938820.1"/>
    <property type="molecule type" value="Genomic_DNA"/>
</dbReference>
<dbReference type="PANTHER" id="PTHR42754">
    <property type="entry name" value="ENDOGLUCANASE"/>
    <property type="match status" value="1"/>
</dbReference>
<evidence type="ECO:0000259" key="2">
    <source>
        <dbReference type="Pfam" id="PF18962"/>
    </source>
</evidence>
<dbReference type="PANTHER" id="PTHR42754:SF1">
    <property type="entry name" value="LIPOPROTEIN"/>
    <property type="match status" value="1"/>
</dbReference>
<dbReference type="Pfam" id="PF18962">
    <property type="entry name" value="Por_Secre_tail"/>
    <property type="match status" value="1"/>
</dbReference>
<gene>
    <name evidence="3" type="ORF">KXJ69_11925</name>
</gene>
<dbReference type="Proteomes" id="UP001138686">
    <property type="component" value="Unassembled WGS sequence"/>
</dbReference>
<sequence>MNEIQAQERSILWQNTMGGTDDDGSSSIYQTLDNGFILTGVTNSNNWDVTGNHGGADVWIVKLSNDGNIEWQKCLGGSGGELGWSIIQSTNEGNEGYIVAGQTNSNDGDVSGNHGGSDAWIVKLSLTGEIEWQKCLGGSGEDKAYSIYETLDGGFIMGGITESNDGDVSGNHGHYDVWVVKLSNLGEIEWQKCLGGSEWEDGYSILQSIDGGYIIAGDTISNDGDVSGNHGYVDVWVVKLTNLGEIEWQKTYGGSGSDVARCIKQTLDGGYILSGDTWSGDGDVSGYHGLRDVWVLKISELGEIEWESAFGGWFGYEYAYSIVQTLDGGYIFTGVTDSNEGDVTGNHSDEDDVWVVKLTSEGSLDWQKCLGGTEWETGREILEIEKDYYVITGFTHSNDGDVSGNHSYDNDVWVVALNSILNTEDIFSENSVSISPNPVGDEALLKVHTGFMNRSYEIIDINGKRVKTGVIYNEKTYINTATLSTGTYFLKVDSKTKAIKFLKN</sequence>
<evidence type="ECO:0000313" key="4">
    <source>
        <dbReference type="Proteomes" id="UP001138686"/>
    </source>
</evidence>
<keyword evidence="4" id="KW-1185">Reference proteome</keyword>
<name>A0A9X1FQR9_9FLAO</name>
<organism evidence="3 4">
    <name type="scientific">Halomarinibacterium sedimenti</name>
    <dbReference type="NCBI Taxonomy" id="2857106"/>
    <lineage>
        <taxon>Bacteria</taxon>
        <taxon>Pseudomonadati</taxon>
        <taxon>Bacteroidota</taxon>
        <taxon>Flavobacteriia</taxon>
        <taxon>Flavobacteriales</taxon>
        <taxon>Flavobacteriaceae</taxon>
        <taxon>Halomarinibacterium</taxon>
    </lineage>
</organism>
<accession>A0A9X1FQR9</accession>
<proteinExistence type="predicted"/>
<evidence type="ECO:0000313" key="3">
    <source>
        <dbReference type="EMBL" id="MBW2938820.1"/>
    </source>
</evidence>